<dbReference type="Proteomes" id="UP000595373">
    <property type="component" value="Chromosome"/>
</dbReference>
<dbReference type="PANTHER" id="PTHR30629">
    <property type="entry name" value="PROPHAGE INTEGRASE"/>
    <property type="match status" value="1"/>
</dbReference>
<dbReference type="InterPro" id="IPR013762">
    <property type="entry name" value="Integrase-like_cat_sf"/>
</dbReference>
<comment type="similarity">
    <text evidence="1">Belongs to the 'phage' integrase family.</text>
</comment>
<gene>
    <name evidence="5" type="ORF">JFL49_01875</name>
</gene>
<dbReference type="Pfam" id="PF00589">
    <property type="entry name" value="Phage_integrase"/>
    <property type="match status" value="1"/>
</dbReference>
<reference evidence="5 6" key="1">
    <citation type="submission" date="2020-12" db="EMBL/GenBank/DDBJ databases">
        <title>ASc-MMNZ-VFA-070.</title>
        <authorList>
            <person name="Schryvers A."/>
            <person name="Mostafa Nazari M."/>
            <person name="Farshchi Andisi V."/>
            <person name="Timsit E."/>
            <person name="Walter Morck D."/>
        </authorList>
    </citation>
    <scope>NUCLEOTIDE SEQUENCE [LARGE SCALE GENOMIC DNA]</scope>
    <source>
        <strain evidence="5 6">ASc-MMNZ-VFA-070</strain>
    </source>
</reference>
<evidence type="ECO:0000256" key="3">
    <source>
        <dbReference type="ARBA" id="ARBA00023125"/>
    </source>
</evidence>
<organism evidence="5 6">
    <name type="scientific">Histophilus somni</name>
    <name type="common">Haemophilus somnus</name>
    <dbReference type="NCBI Taxonomy" id="731"/>
    <lineage>
        <taxon>Bacteria</taxon>
        <taxon>Pseudomonadati</taxon>
        <taxon>Pseudomonadota</taxon>
        <taxon>Gammaproteobacteria</taxon>
        <taxon>Pasteurellales</taxon>
        <taxon>Pasteurellaceae</taxon>
        <taxon>Histophilus</taxon>
    </lineage>
</organism>
<dbReference type="Gene3D" id="3.30.160.390">
    <property type="entry name" value="Integrase, DNA-binding domain"/>
    <property type="match status" value="1"/>
</dbReference>
<dbReference type="InterPro" id="IPR002104">
    <property type="entry name" value="Integrase_catalytic"/>
</dbReference>
<dbReference type="Gene3D" id="1.10.443.10">
    <property type="entry name" value="Intergrase catalytic core"/>
    <property type="match status" value="1"/>
</dbReference>
<dbReference type="Gene3D" id="1.10.150.130">
    <property type="match status" value="1"/>
</dbReference>
<dbReference type="PROSITE" id="PS51898">
    <property type="entry name" value="TYR_RECOMBINASE"/>
    <property type="match status" value="1"/>
</dbReference>
<evidence type="ECO:0000256" key="1">
    <source>
        <dbReference type="ARBA" id="ARBA00008857"/>
    </source>
</evidence>
<dbReference type="AlphaFoldDB" id="A0A9Q6K6U9"/>
<dbReference type="CDD" id="cd00801">
    <property type="entry name" value="INT_P4_C"/>
    <property type="match status" value="1"/>
</dbReference>
<dbReference type="OrthoDB" id="9795573at2"/>
<dbReference type="RefSeq" id="WP_075293624.1">
    <property type="nucleotide sequence ID" value="NZ_CP018802.1"/>
</dbReference>
<evidence type="ECO:0000313" key="6">
    <source>
        <dbReference type="Proteomes" id="UP000595373"/>
    </source>
</evidence>
<dbReference type="InterPro" id="IPR050808">
    <property type="entry name" value="Phage_Integrase"/>
</dbReference>
<evidence type="ECO:0000256" key="4">
    <source>
        <dbReference type="ARBA" id="ARBA00023172"/>
    </source>
</evidence>
<dbReference type="SUPFAM" id="SSF56349">
    <property type="entry name" value="DNA breaking-rejoining enzymes"/>
    <property type="match status" value="1"/>
</dbReference>
<dbReference type="EMBL" id="CP066558">
    <property type="protein sequence ID" value="QQF82691.1"/>
    <property type="molecule type" value="Genomic_DNA"/>
</dbReference>
<protein>
    <submittedName>
        <fullName evidence="5">Tyrosine-type recombinase/integrase</fullName>
    </submittedName>
</protein>
<dbReference type="InterPro" id="IPR010998">
    <property type="entry name" value="Integrase_recombinase_N"/>
</dbReference>
<dbReference type="GO" id="GO:0003677">
    <property type="term" value="F:DNA binding"/>
    <property type="evidence" value="ECO:0007669"/>
    <property type="project" value="UniProtKB-KW"/>
</dbReference>
<dbReference type="InterPro" id="IPR038488">
    <property type="entry name" value="Integrase_DNA-bd_sf"/>
</dbReference>
<dbReference type="InterPro" id="IPR053876">
    <property type="entry name" value="Phage_int_M"/>
</dbReference>
<dbReference type="InterPro" id="IPR011010">
    <property type="entry name" value="DNA_brk_join_enz"/>
</dbReference>
<dbReference type="PANTHER" id="PTHR30629:SF6">
    <property type="entry name" value="PROPHAGE INTEGRASE INTA-RELATED"/>
    <property type="match status" value="1"/>
</dbReference>
<dbReference type="Pfam" id="PF13356">
    <property type="entry name" value="Arm-DNA-bind_3"/>
    <property type="match status" value="1"/>
</dbReference>
<proteinExistence type="inferred from homology"/>
<dbReference type="InterPro" id="IPR025166">
    <property type="entry name" value="Integrase_DNA_bind_dom"/>
</dbReference>
<dbReference type="Pfam" id="PF22022">
    <property type="entry name" value="Phage_int_M"/>
    <property type="match status" value="1"/>
</dbReference>
<dbReference type="GO" id="GO:0006310">
    <property type="term" value="P:DNA recombination"/>
    <property type="evidence" value="ECO:0007669"/>
    <property type="project" value="UniProtKB-KW"/>
</dbReference>
<evidence type="ECO:0000256" key="2">
    <source>
        <dbReference type="ARBA" id="ARBA00022908"/>
    </source>
</evidence>
<keyword evidence="2" id="KW-0229">DNA integration</keyword>
<evidence type="ECO:0000313" key="5">
    <source>
        <dbReference type="EMBL" id="QQF82691.1"/>
    </source>
</evidence>
<dbReference type="GO" id="GO:0015074">
    <property type="term" value="P:DNA integration"/>
    <property type="evidence" value="ECO:0007669"/>
    <property type="project" value="UniProtKB-KW"/>
</dbReference>
<keyword evidence="6" id="KW-1185">Reference proteome</keyword>
<keyword evidence="3" id="KW-0238">DNA-binding</keyword>
<accession>A0A9Q6K6U9</accession>
<name>A0A9Q6K6U9_HISSO</name>
<keyword evidence="4" id="KW-0233">DNA recombination</keyword>
<sequence>MARQIIQLTNTKILNAKPKDKDYTLSDGQGLYLLVKSNGSKLWRFNYYDLLKKRKLISLGSYPETSLLDARTKRDEYRALLAKDIEPQDYIFKQKEQAIFNQCNTLIGVAKDWREMKSSKVEADTMKDQWRLLELHLFPHLGNMPISDITAPFTRMKLQKLADDKKFEMLKKVIRGLNEIMRFAVNAGLIQFNPTANLQELFPSGEVQHRPSIHPDKLPQFLEAVNKANIQLQTRCLLEWQLLTMVRPSEAAGTMWREIDFENKTWLIPKDRMKGKKRSHLVPLSQQAINILNIMRPITGNCDFVFPKNGDLTTNMSSETINKALRKMGYQGILCAHGFRSIASTALNENEFNVEIIEALLSHVKGDKVRTAYDRSTYEKQKRQYIEWWGNFVEKSSVRPCLLGAGGLDLLNP</sequence>